<name>A0ABV0FYY6_9BURK</name>
<keyword evidence="2" id="KW-1185">Reference proteome</keyword>
<dbReference type="Proteomes" id="UP001495147">
    <property type="component" value="Unassembled WGS sequence"/>
</dbReference>
<accession>A0ABV0FYY6</accession>
<evidence type="ECO:0000313" key="1">
    <source>
        <dbReference type="EMBL" id="MEO3690459.1"/>
    </source>
</evidence>
<organism evidence="1 2">
    <name type="scientific">Roseateles paludis</name>
    <dbReference type="NCBI Taxonomy" id="3145238"/>
    <lineage>
        <taxon>Bacteria</taxon>
        <taxon>Pseudomonadati</taxon>
        <taxon>Pseudomonadota</taxon>
        <taxon>Betaproteobacteria</taxon>
        <taxon>Burkholderiales</taxon>
        <taxon>Sphaerotilaceae</taxon>
        <taxon>Roseateles</taxon>
    </lineage>
</organism>
<dbReference type="EMBL" id="JBDPZD010000001">
    <property type="protein sequence ID" value="MEO3690459.1"/>
    <property type="molecule type" value="Genomic_DNA"/>
</dbReference>
<evidence type="ECO:0000313" key="2">
    <source>
        <dbReference type="Proteomes" id="UP001495147"/>
    </source>
</evidence>
<reference evidence="1 2" key="1">
    <citation type="submission" date="2024-05" db="EMBL/GenBank/DDBJ databases">
        <title>Roseateles sp. DJS-2-20 16S ribosomal RNA gene Genome sequencing and assembly.</title>
        <authorList>
            <person name="Woo H."/>
        </authorList>
    </citation>
    <scope>NUCLEOTIDE SEQUENCE [LARGE SCALE GENOMIC DNA]</scope>
    <source>
        <strain evidence="1 2">DJS-2-20</strain>
    </source>
</reference>
<protein>
    <recommendedName>
        <fullName evidence="3">Outer membrane protein beta-barrel domain-containing protein</fullName>
    </recommendedName>
</protein>
<proteinExistence type="predicted"/>
<gene>
    <name evidence="1" type="ORF">ABDJ85_03205</name>
</gene>
<sequence length="255" mass="27520">MAATTLAAALAPARAADEPGKRTTEVPTLFSVGDRLRLKSNATDFKLGEATANAPAGTCLRITAISADKTVTHVIRESDDMPLGSKCHSHKHSLELKTDSNTDLKDAEIYVVPTATLEASAHTRYGWVYGPMVVPFKYFMHDHSIEPSQSLGMYLGYRISTFNRGISLVGTAGAATMKVSTVVDSTDPAKPGKTTKENSILGYSMAAGVLVDITREAKPFVAGLLIGKDFVGSNSALPYVHDRRWWMAFQLGWNL</sequence>
<evidence type="ECO:0008006" key="3">
    <source>
        <dbReference type="Google" id="ProtNLM"/>
    </source>
</evidence>
<comment type="caution">
    <text evidence="1">The sequence shown here is derived from an EMBL/GenBank/DDBJ whole genome shotgun (WGS) entry which is preliminary data.</text>
</comment>